<organism evidence="1 2">
    <name type="scientific">Paramuricea clavata</name>
    <name type="common">Red gorgonian</name>
    <name type="synonym">Violescent sea-whip</name>
    <dbReference type="NCBI Taxonomy" id="317549"/>
    <lineage>
        <taxon>Eukaryota</taxon>
        <taxon>Metazoa</taxon>
        <taxon>Cnidaria</taxon>
        <taxon>Anthozoa</taxon>
        <taxon>Octocorallia</taxon>
        <taxon>Malacalcyonacea</taxon>
        <taxon>Plexauridae</taxon>
        <taxon>Paramuricea</taxon>
    </lineage>
</organism>
<reference evidence="1" key="1">
    <citation type="submission" date="2020-04" db="EMBL/GenBank/DDBJ databases">
        <authorList>
            <person name="Alioto T."/>
            <person name="Alioto T."/>
            <person name="Gomez Garrido J."/>
        </authorList>
    </citation>
    <scope>NUCLEOTIDE SEQUENCE</scope>
    <source>
        <strain evidence="1">A484AB</strain>
    </source>
</reference>
<dbReference type="PANTHER" id="PTHR13677">
    <property type="entry name" value="LD41638P"/>
    <property type="match status" value="1"/>
</dbReference>
<evidence type="ECO:0000313" key="1">
    <source>
        <dbReference type="EMBL" id="CAB4015554.1"/>
    </source>
</evidence>
<sequence length="81" mass="9725">MALSNFDDKICPRFLDGYSKEILPWDRFNRWISCFCVVTFDLELGQAMEMIYPRFVRLTEKEKMNICYLAFPDSNSGHHWH</sequence>
<dbReference type="AlphaFoldDB" id="A0A7D9ERU9"/>
<keyword evidence="2" id="KW-1185">Reference proteome</keyword>
<comment type="caution">
    <text evidence="1">The sequence shown here is derived from an EMBL/GenBank/DDBJ whole genome shotgun (WGS) entry which is preliminary data.</text>
</comment>
<dbReference type="GO" id="GO:0055037">
    <property type="term" value="C:recycling endosome"/>
    <property type="evidence" value="ECO:0007669"/>
    <property type="project" value="TreeGrafter"/>
</dbReference>
<dbReference type="Proteomes" id="UP001152795">
    <property type="component" value="Unassembled WGS sequence"/>
</dbReference>
<accession>A0A7D9ERU9</accession>
<dbReference type="InterPro" id="IPR024224">
    <property type="entry name" value="DENND6"/>
</dbReference>
<dbReference type="EMBL" id="CACRXK020008762">
    <property type="protein sequence ID" value="CAB4015554.1"/>
    <property type="molecule type" value="Genomic_DNA"/>
</dbReference>
<evidence type="ECO:0000313" key="2">
    <source>
        <dbReference type="Proteomes" id="UP001152795"/>
    </source>
</evidence>
<gene>
    <name evidence="1" type="ORF">PACLA_8A073180</name>
</gene>
<proteinExistence type="predicted"/>
<dbReference type="OrthoDB" id="10265409at2759"/>
<dbReference type="GO" id="GO:0005085">
    <property type="term" value="F:guanyl-nucleotide exchange factor activity"/>
    <property type="evidence" value="ECO:0007669"/>
    <property type="project" value="InterPro"/>
</dbReference>
<dbReference type="PANTHER" id="PTHR13677:SF0">
    <property type="entry name" value="LD41638P"/>
    <property type="match status" value="1"/>
</dbReference>
<protein>
    <submittedName>
        <fullName evidence="1">DENND6A-like isoform X3</fullName>
    </submittedName>
</protein>
<name>A0A7D9ERU9_PARCT</name>